<dbReference type="InterPro" id="IPR011333">
    <property type="entry name" value="SKP1/BTB/POZ_sf"/>
</dbReference>
<dbReference type="SUPFAM" id="SSF54695">
    <property type="entry name" value="POZ domain"/>
    <property type="match status" value="1"/>
</dbReference>
<dbReference type="InParanoid" id="A0A0C3CL12"/>
<evidence type="ECO:0000313" key="2">
    <source>
        <dbReference type="EMBL" id="KIM90357.1"/>
    </source>
</evidence>
<dbReference type="PROSITE" id="PS50097">
    <property type="entry name" value="BTB"/>
    <property type="match status" value="1"/>
</dbReference>
<gene>
    <name evidence="2" type="ORF">PILCRDRAFT_812095</name>
</gene>
<dbReference type="SMART" id="SM00225">
    <property type="entry name" value="BTB"/>
    <property type="match status" value="1"/>
</dbReference>
<keyword evidence="3" id="KW-1185">Reference proteome</keyword>
<evidence type="ECO:0000259" key="1">
    <source>
        <dbReference type="PROSITE" id="PS50097"/>
    </source>
</evidence>
<reference evidence="3" key="2">
    <citation type="submission" date="2015-01" db="EMBL/GenBank/DDBJ databases">
        <title>Evolutionary Origins and Diversification of the Mycorrhizal Mutualists.</title>
        <authorList>
            <consortium name="DOE Joint Genome Institute"/>
            <consortium name="Mycorrhizal Genomics Consortium"/>
            <person name="Kohler A."/>
            <person name="Kuo A."/>
            <person name="Nagy L.G."/>
            <person name="Floudas D."/>
            <person name="Copeland A."/>
            <person name="Barry K.W."/>
            <person name="Cichocki N."/>
            <person name="Veneault-Fourrey C."/>
            <person name="LaButti K."/>
            <person name="Lindquist E.A."/>
            <person name="Lipzen A."/>
            <person name="Lundell T."/>
            <person name="Morin E."/>
            <person name="Murat C."/>
            <person name="Riley R."/>
            <person name="Ohm R."/>
            <person name="Sun H."/>
            <person name="Tunlid A."/>
            <person name="Henrissat B."/>
            <person name="Grigoriev I.V."/>
            <person name="Hibbett D.S."/>
            <person name="Martin F."/>
        </authorList>
    </citation>
    <scope>NUCLEOTIDE SEQUENCE [LARGE SCALE GENOMIC DNA]</scope>
    <source>
        <strain evidence="3">F 1598</strain>
    </source>
</reference>
<reference evidence="2 3" key="1">
    <citation type="submission" date="2014-04" db="EMBL/GenBank/DDBJ databases">
        <authorList>
            <consortium name="DOE Joint Genome Institute"/>
            <person name="Kuo A."/>
            <person name="Tarkka M."/>
            <person name="Buscot F."/>
            <person name="Kohler A."/>
            <person name="Nagy L.G."/>
            <person name="Floudas D."/>
            <person name="Copeland A."/>
            <person name="Barry K.W."/>
            <person name="Cichocki N."/>
            <person name="Veneault-Fourrey C."/>
            <person name="LaButti K."/>
            <person name="Lindquist E.A."/>
            <person name="Lipzen A."/>
            <person name="Lundell T."/>
            <person name="Morin E."/>
            <person name="Murat C."/>
            <person name="Sun H."/>
            <person name="Tunlid A."/>
            <person name="Henrissat B."/>
            <person name="Grigoriev I.V."/>
            <person name="Hibbett D.S."/>
            <person name="Martin F."/>
            <person name="Nordberg H.P."/>
            <person name="Cantor M.N."/>
            <person name="Hua S.X."/>
        </authorList>
    </citation>
    <scope>NUCLEOTIDE SEQUENCE [LARGE SCALE GENOMIC DNA]</scope>
    <source>
        <strain evidence="2 3">F 1598</strain>
    </source>
</reference>
<dbReference type="Gene3D" id="3.30.710.10">
    <property type="entry name" value="Potassium Channel Kv1.1, Chain A"/>
    <property type="match status" value="1"/>
</dbReference>
<dbReference type="OrthoDB" id="3357985at2759"/>
<name>A0A0C3CL12_PILCF</name>
<organism evidence="2 3">
    <name type="scientific">Piloderma croceum (strain F 1598)</name>
    <dbReference type="NCBI Taxonomy" id="765440"/>
    <lineage>
        <taxon>Eukaryota</taxon>
        <taxon>Fungi</taxon>
        <taxon>Dikarya</taxon>
        <taxon>Basidiomycota</taxon>
        <taxon>Agaricomycotina</taxon>
        <taxon>Agaricomycetes</taxon>
        <taxon>Agaricomycetidae</taxon>
        <taxon>Atheliales</taxon>
        <taxon>Atheliaceae</taxon>
        <taxon>Piloderma</taxon>
    </lineage>
</organism>
<evidence type="ECO:0000313" key="3">
    <source>
        <dbReference type="Proteomes" id="UP000054166"/>
    </source>
</evidence>
<protein>
    <recommendedName>
        <fullName evidence="1">BTB domain-containing protein</fullName>
    </recommendedName>
</protein>
<dbReference type="EMBL" id="KN832973">
    <property type="protein sequence ID" value="KIM90357.1"/>
    <property type="molecule type" value="Genomic_DNA"/>
</dbReference>
<dbReference type="HOGENOM" id="CLU_052397_0_1_1"/>
<feature type="domain" description="BTB" evidence="1">
    <location>
        <begin position="22"/>
        <end position="98"/>
    </location>
</feature>
<dbReference type="Pfam" id="PF00651">
    <property type="entry name" value="BTB"/>
    <property type="match status" value="1"/>
</dbReference>
<dbReference type="AlphaFoldDB" id="A0A0C3CL12"/>
<accession>A0A0C3CL12</accession>
<proteinExistence type="predicted"/>
<dbReference type="STRING" id="765440.A0A0C3CL12"/>
<dbReference type="Proteomes" id="UP000054166">
    <property type="component" value="Unassembled WGS sequence"/>
</dbReference>
<dbReference type="InterPro" id="IPR000210">
    <property type="entry name" value="BTB/POZ_dom"/>
</dbReference>
<sequence>MTNNRRAVIRDATGAPFDDPDADIIIRSSDNVDFRVFKMFLSYASPIFRDMFALPQVSKGENSNEMRDGLPIVQVTEEKETLEKLLSMCYPMAVVGPPELGALENVHGLLEAAIKYNVEGVEKRVRGWLVAPRFLADNPLRVFAIACRYKFVEEAKVAARSTLSKLILTGPYGPELEFMTAGKFFHLLQYHAQCIRVAKSVATSMSGVPAGYVWNKCSYCNRTSYHDKVNRTSTSPWFLACMQNVTGALADRMLDEMKKDELMQAALAEGWDCQGCHPKVFIDLRTFSTCLWKRMDEVISVVKLNVEF</sequence>